<keyword evidence="2" id="KW-0732">Signal</keyword>
<dbReference type="RefSeq" id="WP_064307265.1">
    <property type="nucleotide sequence ID" value="NZ_LWCR01000006.1"/>
</dbReference>
<evidence type="ECO:0000259" key="3">
    <source>
        <dbReference type="Pfam" id="PF01464"/>
    </source>
</evidence>
<evidence type="ECO:0000313" key="4">
    <source>
        <dbReference type="EMBL" id="OAN31130.1"/>
    </source>
</evidence>
<organism evidence="4 5">
    <name type="scientific">Pseudomonas oryzihabitans</name>
    <dbReference type="NCBI Taxonomy" id="47885"/>
    <lineage>
        <taxon>Bacteria</taxon>
        <taxon>Pseudomonadati</taxon>
        <taxon>Pseudomonadota</taxon>
        <taxon>Gammaproteobacteria</taxon>
        <taxon>Pseudomonadales</taxon>
        <taxon>Pseudomonadaceae</taxon>
        <taxon>Pseudomonas</taxon>
    </lineage>
</organism>
<sequence>MRASISIPSFIWLLLVPLVLLACSVPGPAYAEIPDAAQQYRRDLTRIAQAEWGLDAPVATFAAQVHQESRWRFNAVSPVGAQGLGQVMPTTATWLAGLFPDTLGSIEPYNPAWSLMALVSYDRWLADRIKARTPCQQGAMFLSSYNGGLGWLIRDRKLASAKGADPLTWFGSVERHNAGRSPAAFKENRGYPRAILQRWEPLYVAAGWGEGLCS</sequence>
<feature type="chain" id="PRO_5008091135" evidence="2">
    <location>
        <begin position="32"/>
        <end position="214"/>
    </location>
</feature>
<feature type="signal peptide" evidence="2">
    <location>
        <begin position="1"/>
        <end position="31"/>
    </location>
</feature>
<dbReference type="Gene3D" id="1.10.530.10">
    <property type="match status" value="1"/>
</dbReference>
<feature type="domain" description="Transglycosylase SLT" evidence="3">
    <location>
        <begin position="49"/>
        <end position="163"/>
    </location>
</feature>
<dbReference type="Pfam" id="PF01464">
    <property type="entry name" value="SLT"/>
    <property type="match status" value="1"/>
</dbReference>
<comment type="similarity">
    <text evidence="1">Belongs to the transglycosylase Slt family.</text>
</comment>
<name>A0A178LJE5_9PSED</name>
<dbReference type="SUPFAM" id="SSF53955">
    <property type="entry name" value="Lysozyme-like"/>
    <property type="match status" value="1"/>
</dbReference>
<dbReference type="Proteomes" id="UP000078356">
    <property type="component" value="Unassembled WGS sequence"/>
</dbReference>
<protein>
    <submittedName>
        <fullName evidence="4">Lytic transglycosylase</fullName>
    </submittedName>
</protein>
<evidence type="ECO:0000256" key="1">
    <source>
        <dbReference type="ARBA" id="ARBA00007734"/>
    </source>
</evidence>
<proteinExistence type="inferred from homology"/>
<evidence type="ECO:0000313" key="5">
    <source>
        <dbReference type="Proteomes" id="UP000078356"/>
    </source>
</evidence>
<dbReference type="OrthoDB" id="9815002at2"/>
<accession>A0A178LJE5</accession>
<gene>
    <name evidence="4" type="ORF">A4V15_14065</name>
</gene>
<reference evidence="4 5" key="1">
    <citation type="submission" date="2016-04" db="EMBL/GenBank/DDBJ databases">
        <title>Draft Genome Sequences of Staphylococcus capitis Strain H36, S. capitis Strain H65, S. cohnii Strain H62, S. hominis Strain H69, Mycobacterium iranicum Strain H39, Plantibacter sp. Strain H53, Pseudomonas oryzihabitans Strain H72, and Microbacterium sp. Strain H83, isolated from residential settings.</title>
        <authorList>
            <person name="Lymperopoulou D."/>
            <person name="Adams R.I."/>
            <person name="Lindow S."/>
            <person name="Coil D.A."/>
            <person name="Jospin G."/>
            <person name="Eisen J.A."/>
        </authorList>
    </citation>
    <scope>NUCLEOTIDE SEQUENCE [LARGE SCALE GENOMIC DNA]</scope>
    <source>
        <strain evidence="4 5">H72</strain>
    </source>
</reference>
<dbReference type="AlphaFoldDB" id="A0A178LJE5"/>
<dbReference type="PANTHER" id="PTHR37423:SF2">
    <property type="entry name" value="MEMBRANE-BOUND LYTIC MUREIN TRANSGLYCOSYLASE C"/>
    <property type="match status" value="1"/>
</dbReference>
<dbReference type="PANTHER" id="PTHR37423">
    <property type="entry name" value="SOLUBLE LYTIC MUREIN TRANSGLYCOSYLASE-RELATED"/>
    <property type="match status" value="1"/>
</dbReference>
<dbReference type="InterPro" id="IPR023346">
    <property type="entry name" value="Lysozyme-like_dom_sf"/>
</dbReference>
<dbReference type="EMBL" id="LWCR01000006">
    <property type="protein sequence ID" value="OAN31130.1"/>
    <property type="molecule type" value="Genomic_DNA"/>
</dbReference>
<evidence type="ECO:0000256" key="2">
    <source>
        <dbReference type="SAM" id="SignalP"/>
    </source>
</evidence>
<dbReference type="PROSITE" id="PS51257">
    <property type="entry name" value="PROKAR_LIPOPROTEIN"/>
    <property type="match status" value="1"/>
</dbReference>
<dbReference type="InterPro" id="IPR008258">
    <property type="entry name" value="Transglycosylase_SLT_dom_1"/>
</dbReference>
<comment type="caution">
    <text evidence="4">The sequence shown here is derived from an EMBL/GenBank/DDBJ whole genome shotgun (WGS) entry which is preliminary data.</text>
</comment>